<name>A0A3A4FBN6_9MICC</name>
<evidence type="ECO:0000313" key="1">
    <source>
        <dbReference type="EMBL" id="RJN32527.1"/>
    </source>
</evidence>
<dbReference type="OrthoDB" id="3267263at2"/>
<dbReference type="RefSeq" id="WP_119901573.1">
    <property type="nucleotide sequence ID" value="NZ_QYZP01000001.1"/>
</dbReference>
<dbReference type="AlphaFoldDB" id="A0A3A4FBN6"/>
<comment type="caution">
    <text evidence="1">The sequence shown here is derived from an EMBL/GenBank/DDBJ whole genome shotgun (WGS) entry which is preliminary data.</text>
</comment>
<protein>
    <submittedName>
        <fullName evidence="1">DoxX family membrane protein</fullName>
    </submittedName>
</protein>
<dbReference type="EMBL" id="QYZP01000001">
    <property type="protein sequence ID" value="RJN32527.1"/>
    <property type="molecule type" value="Genomic_DNA"/>
</dbReference>
<reference evidence="1 2" key="1">
    <citation type="submission" date="2018-09" db="EMBL/GenBank/DDBJ databases">
        <title>Nesterenkonia natronophila sp. nov., an alkaliphilic actinobacteriume isolated from a soda lake, and emended description of the genus Nesterenkonia.</title>
        <authorList>
            <person name="Menes R.J."/>
            <person name="Iriarte A."/>
        </authorList>
    </citation>
    <scope>NUCLEOTIDE SEQUENCE [LARGE SCALE GENOMIC DNA]</scope>
    <source>
        <strain evidence="1 2">M8</strain>
    </source>
</reference>
<gene>
    <name evidence="1" type="ORF">D3250_01395</name>
</gene>
<organism evidence="1 2">
    <name type="scientific">Nesterenkonia natronophila</name>
    <dbReference type="NCBI Taxonomy" id="2174932"/>
    <lineage>
        <taxon>Bacteria</taxon>
        <taxon>Bacillati</taxon>
        <taxon>Actinomycetota</taxon>
        <taxon>Actinomycetes</taxon>
        <taxon>Micrococcales</taxon>
        <taxon>Micrococcaceae</taxon>
        <taxon>Nesterenkonia</taxon>
    </lineage>
</organism>
<evidence type="ECO:0000313" key="2">
    <source>
        <dbReference type="Proteomes" id="UP000266615"/>
    </source>
</evidence>
<dbReference type="Proteomes" id="UP000266615">
    <property type="component" value="Unassembled WGS sequence"/>
</dbReference>
<accession>A0A3A4FBN6</accession>
<keyword evidence="2" id="KW-1185">Reference proteome</keyword>
<sequence length="134" mass="13932">MNLSTLALRTLPGAFILNAGISKLKLDTESAAGLQGMAATGVPAVEKLPPETFGKAVAWGEIAVGTALLTPFVSNRLAGLALGGFSAGMLSMYFRNDDMTQSDGVRPSQDGTPLAKDIWLAAIAIALVTKRRKS</sequence>
<proteinExistence type="predicted"/>